<dbReference type="Proteomes" id="UP000008782">
    <property type="component" value="Unassembled WGS sequence"/>
</dbReference>
<keyword evidence="2" id="KW-1185">Reference proteome</keyword>
<dbReference type="EMBL" id="GG697409">
    <property type="protein sequence ID" value="EFQ36095.1"/>
    <property type="molecule type" value="Genomic_DNA"/>
</dbReference>
<dbReference type="AlphaFoldDB" id="E3QZ07"/>
<sequence length="77" mass="8598">MKGERTRSRTRWRWSPQGSQQRWAGCFEESDGENHGQACTTGPPGCCHRLLGGIFQRHLGAYRNGRQANISAGEGRP</sequence>
<gene>
    <name evidence="1" type="ORF">GLRG_11239</name>
</gene>
<dbReference type="GeneID" id="24416604"/>
<organism evidence="2">
    <name type="scientific">Colletotrichum graminicola (strain M1.001 / M2 / FGSC 10212)</name>
    <name type="common">Maize anthracnose fungus</name>
    <name type="synonym">Glomerella graminicola</name>
    <dbReference type="NCBI Taxonomy" id="645133"/>
    <lineage>
        <taxon>Eukaryota</taxon>
        <taxon>Fungi</taxon>
        <taxon>Dikarya</taxon>
        <taxon>Ascomycota</taxon>
        <taxon>Pezizomycotina</taxon>
        <taxon>Sordariomycetes</taxon>
        <taxon>Hypocreomycetidae</taxon>
        <taxon>Glomerellales</taxon>
        <taxon>Glomerellaceae</taxon>
        <taxon>Colletotrichum</taxon>
        <taxon>Colletotrichum graminicola species complex</taxon>
    </lineage>
</organism>
<evidence type="ECO:0000313" key="2">
    <source>
        <dbReference type="Proteomes" id="UP000008782"/>
    </source>
</evidence>
<dbReference type="RefSeq" id="XP_008100115.1">
    <property type="nucleotide sequence ID" value="XM_008101924.1"/>
</dbReference>
<dbReference type="VEuPathDB" id="FungiDB:GLRG_11239"/>
<dbReference type="HOGENOM" id="CLU_2637926_0_0_1"/>
<reference evidence="2" key="1">
    <citation type="journal article" date="2012" name="Nat. Genet.">
        <title>Lifestyle transitions in plant pathogenic Colletotrichum fungi deciphered by genome and transcriptome analyses.</title>
        <authorList>
            <person name="O'Connell R.J."/>
            <person name="Thon M.R."/>
            <person name="Hacquard S."/>
            <person name="Amyotte S.G."/>
            <person name="Kleemann J."/>
            <person name="Torres M.F."/>
            <person name="Damm U."/>
            <person name="Buiate E.A."/>
            <person name="Epstein L."/>
            <person name="Alkan N."/>
            <person name="Altmueller J."/>
            <person name="Alvarado-Balderrama L."/>
            <person name="Bauser C.A."/>
            <person name="Becker C."/>
            <person name="Birren B.W."/>
            <person name="Chen Z."/>
            <person name="Choi J."/>
            <person name="Crouch J.A."/>
            <person name="Duvick J.P."/>
            <person name="Farman M.A."/>
            <person name="Gan P."/>
            <person name="Heiman D."/>
            <person name="Henrissat B."/>
            <person name="Howard R.J."/>
            <person name="Kabbage M."/>
            <person name="Koch C."/>
            <person name="Kracher B."/>
            <person name="Kubo Y."/>
            <person name="Law A.D."/>
            <person name="Lebrun M.-H."/>
            <person name="Lee Y.-H."/>
            <person name="Miyara I."/>
            <person name="Moore N."/>
            <person name="Neumann U."/>
            <person name="Nordstroem K."/>
            <person name="Panaccione D.G."/>
            <person name="Panstruga R."/>
            <person name="Place M."/>
            <person name="Proctor R.H."/>
            <person name="Prusky D."/>
            <person name="Rech G."/>
            <person name="Reinhardt R."/>
            <person name="Rollins J.A."/>
            <person name="Rounsley S."/>
            <person name="Schardl C.L."/>
            <person name="Schwartz D.C."/>
            <person name="Shenoy N."/>
            <person name="Shirasu K."/>
            <person name="Sikhakolli U.R."/>
            <person name="Stueber K."/>
            <person name="Sukno S.A."/>
            <person name="Sweigard J.A."/>
            <person name="Takano Y."/>
            <person name="Takahara H."/>
            <person name="Trail F."/>
            <person name="van der Does H.C."/>
            <person name="Voll L.M."/>
            <person name="Will I."/>
            <person name="Young S."/>
            <person name="Zeng Q."/>
            <person name="Zhang J."/>
            <person name="Zhou S."/>
            <person name="Dickman M.B."/>
            <person name="Schulze-Lefert P."/>
            <person name="Ver Loren van Themaat E."/>
            <person name="Ma L.-J."/>
            <person name="Vaillancourt L.J."/>
        </authorList>
    </citation>
    <scope>NUCLEOTIDE SEQUENCE [LARGE SCALE GENOMIC DNA]</scope>
    <source>
        <strain evidence="2">M1.001 / M2 / FGSC 10212</strain>
    </source>
</reference>
<protein>
    <submittedName>
        <fullName evidence="1">Uncharacterized protein</fullName>
    </submittedName>
</protein>
<accession>E3QZ07</accession>
<proteinExistence type="predicted"/>
<name>E3QZ07_COLGM</name>
<evidence type="ECO:0000313" key="1">
    <source>
        <dbReference type="EMBL" id="EFQ36095.1"/>
    </source>
</evidence>